<name>M7BPV9_CHEMY</name>
<feature type="compositionally biased region" description="Low complexity" evidence="1">
    <location>
        <begin position="227"/>
        <end position="239"/>
    </location>
</feature>
<dbReference type="eggNOG" id="ENOG502SC86">
    <property type="taxonomic scope" value="Eukaryota"/>
</dbReference>
<feature type="region of interest" description="Disordered" evidence="1">
    <location>
        <begin position="10"/>
        <end position="33"/>
    </location>
</feature>
<evidence type="ECO:0000313" key="3">
    <source>
        <dbReference type="Proteomes" id="UP000031443"/>
    </source>
</evidence>
<feature type="region of interest" description="Disordered" evidence="1">
    <location>
        <begin position="204"/>
        <end position="254"/>
    </location>
</feature>
<keyword evidence="3" id="KW-1185">Reference proteome</keyword>
<feature type="compositionally biased region" description="Basic and acidic residues" evidence="1">
    <location>
        <begin position="10"/>
        <end position="21"/>
    </location>
</feature>
<feature type="compositionally biased region" description="Polar residues" evidence="1">
    <location>
        <begin position="366"/>
        <end position="376"/>
    </location>
</feature>
<evidence type="ECO:0000256" key="1">
    <source>
        <dbReference type="SAM" id="MobiDB-lite"/>
    </source>
</evidence>
<accession>M7BPV9</accession>
<reference evidence="3" key="1">
    <citation type="journal article" date="2013" name="Nat. Genet.">
        <title>The draft genomes of soft-shell turtle and green sea turtle yield insights into the development and evolution of the turtle-specific body plan.</title>
        <authorList>
            <person name="Wang Z."/>
            <person name="Pascual-Anaya J."/>
            <person name="Zadissa A."/>
            <person name="Li W."/>
            <person name="Niimura Y."/>
            <person name="Huang Z."/>
            <person name="Li C."/>
            <person name="White S."/>
            <person name="Xiong Z."/>
            <person name="Fang D."/>
            <person name="Wang B."/>
            <person name="Ming Y."/>
            <person name="Chen Y."/>
            <person name="Zheng Y."/>
            <person name="Kuraku S."/>
            <person name="Pignatelli M."/>
            <person name="Herrero J."/>
            <person name="Beal K."/>
            <person name="Nozawa M."/>
            <person name="Li Q."/>
            <person name="Wang J."/>
            <person name="Zhang H."/>
            <person name="Yu L."/>
            <person name="Shigenobu S."/>
            <person name="Wang J."/>
            <person name="Liu J."/>
            <person name="Flicek P."/>
            <person name="Searle S."/>
            <person name="Wang J."/>
            <person name="Kuratani S."/>
            <person name="Yin Y."/>
            <person name="Aken B."/>
            <person name="Zhang G."/>
            <person name="Irie N."/>
        </authorList>
    </citation>
    <scope>NUCLEOTIDE SEQUENCE [LARGE SCALE GENOMIC DNA]</scope>
</reference>
<dbReference type="AlphaFoldDB" id="M7BPV9"/>
<dbReference type="InterPro" id="IPR038794">
    <property type="entry name" value="LIAT1"/>
</dbReference>
<organism evidence="2 3">
    <name type="scientific">Chelonia mydas</name>
    <name type="common">Green sea-turtle</name>
    <name type="synonym">Chelonia agassizi</name>
    <dbReference type="NCBI Taxonomy" id="8469"/>
    <lineage>
        <taxon>Eukaryota</taxon>
        <taxon>Metazoa</taxon>
        <taxon>Chordata</taxon>
        <taxon>Craniata</taxon>
        <taxon>Vertebrata</taxon>
        <taxon>Euteleostomi</taxon>
        <taxon>Archelosauria</taxon>
        <taxon>Testudinata</taxon>
        <taxon>Testudines</taxon>
        <taxon>Cryptodira</taxon>
        <taxon>Durocryptodira</taxon>
        <taxon>Americhelydia</taxon>
        <taxon>Chelonioidea</taxon>
        <taxon>Cheloniidae</taxon>
        <taxon>Chelonia</taxon>
    </lineage>
</organism>
<dbReference type="STRING" id="8469.M7BPV9"/>
<feature type="compositionally biased region" description="Basic residues" evidence="1">
    <location>
        <begin position="209"/>
        <end position="219"/>
    </location>
</feature>
<evidence type="ECO:0000313" key="2">
    <source>
        <dbReference type="EMBL" id="EMP37745.1"/>
    </source>
</evidence>
<sequence>MYLCTARLKVSGETHSSEQRIGEPGPEAGNGQAQEANALPCHAGDMHSVFVPGLLLPKASKGLVTDSARLSNMTFQAPVACFGELQSQETLLFMSREAGRRSLDDAADQGPNPEQFEFSKCSYYTDESTEEICLLSWIVGNRVKEYLDPTDTIKGLAYSFSTSIGALVCVKGCKPGVLHISSLTPRTITETLCFEIGGEKRNRQYWATGKKKPKKKKKKADQDDSNSRSSGHGSSPSTSEETDKHHSKSKKHQTLSAQLLEILSLRNDRDPAQGAVKGIHIDAEINKLLLSASTTSGSTQTEQDISDQINESLRWDGILEDPAAEEERLRIYKLNRRKRYGLYVQQQLPTEPRLTLKHFPLLQNKDPYTNSGQTACQKDRSSSYFQENKDEEVMNAELATKVSELQPAALPNISQEVV</sequence>
<protein>
    <submittedName>
        <fullName evidence="2">Uncharacterized protein</fullName>
    </submittedName>
</protein>
<feature type="region of interest" description="Disordered" evidence="1">
    <location>
        <begin position="365"/>
        <end position="385"/>
    </location>
</feature>
<dbReference type="PANTHER" id="PTHR36474:SF1">
    <property type="entry name" value="PROTEIN LIAT1"/>
    <property type="match status" value="1"/>
</dbReference>
<dbReference type="Proteomes" id="UP000031443">
    <property type="component" value="Unassembled WGS sequence"/>
</dbReference>
<dbReference type="EMBL" id="KB521250">
    <property type="protein sequence ID" value="EMP37745.1"/>
    <property type="molecule type" value="Genomic_DNA"/>
</dbReference>
<gene>
    <name evidence="2" type="ORF">UY3_05028</name>
</gene>
<dbReference type="PANTHER" id="PTHR36474">
    <property type="entry name" value="PROTEIN LIAT1"/>
    <property type="match status" value="1"/>
</dbReference>
<proteinExistence type="predicted"/>